<dbReference type="AlphaFoldDB" id="U5N453"/>
<dbReference type="STRING" id="946483.Cenrod_0127"/>
<dbReference type="KEGG" id="cbx:Cenrod_0127"/>
<keyword evidence="1" id="KW-0472">Membrane</keyword>
<feature type="transmembrane region" description="Helical" evidence="1">
    <location>
        <begin position="99"/>
        <end position="118"/>
    </location>
</feature>
<name>U5N453_9BURK</name>
<keyword evidence="1" id="KW-0812">Transmembrane</keyword>
<evidence type="ECO:0008006" key="4">
    <source>
        <dbReference type="Google" id="ProtNLM"/>
    </source>
</evidence>
<evidence type="ECO:0000313" key="3">
    <source>
        <dbReference type="Proteomes" id="UP000017184"/>
    </source>
</evidence>
<dbReference type="InterPro" id="IPR022064">
    <property type="entry name" value="DUF3619"/>
</dbReference>
<sequence>MSLTKSPTKISAATSAKRDAALDQFARRLCVALDETTEDVPYDVAERLRAARVRAVEVRKHRVRAVLPRSWGHNGSATLSMHEGDEGGRHSPWWARAAFAGWLLAVLVGLFAISAVQYEVGVLELAELDTAILTDDLPPAAYVDVGFAQFLQLQHVREP</sequence>
<dbReference type="Proteomes" id="UP000017184">
    <property type="component" value="Chromosome"/>
</dbReference>
<dbReference type="Pfam" id="PF12279">
    <property type="entry name" value="DUF3619"/>
    <property type="match status" value="1"/>
</dbReference>
<protein>
    <recommendedName>
        <fullName evidence="4">DUF3619 family protein</fullName>
    </recommendedName>
</protein>
<evidence type="ECO:0000256" key="1">
    <source>
        <dbReference type="SAM" id="Phobius"/>
    </source>
</evidence>
<dbReference type="eggNOG" id="ENOG50333E6">
    <property type="taxonomic scope" value="Bacteria"/>
</dbReference>
<reference evidence="2 3" key="1">
    <citation type="journal article" date="2013" name="Genome Biol.">
        <title>Genomic analysis reveals key aspects of prokaryotic symbiosis in the phototrophic consortium "Chlorochromatium aggregatum".</title>
        <authorList>
            <person name="Liu Z."/>
            <person name="Muller J."/>
            <person name="Li T."/>
            <person name="Alvey R.M."/>
            <person name="Vogl K."/>
            <person name="Frigaard N.U."/>
            <person name="Rockwell N.C."/>
            <person name="Boyd E.S."/>
            <person name="Tomsho L.P."/>
            <person name="Schuster S.C."/>
            <person name="Henke P."/>
            <person name="Rohde M."/>
            <person name="Overmann J."/>
            <person name="Bryant D.A."/>
        </authorList>
    </citation>
    <scope>NUCLEOTIDE SEQUENCE [LARGE SCALE GENOMIC DNA]</scope>
    <source>
        <strain evidence="2">CR</strain>
    </source>
</reference>
<dbReference type="RefSeq" id="WP_022771084.1">
    <property type="nucleotide sequence ID" value="NC_022576.1"/>
</dbReference>
<dbReference type="OrthoDB" id="8562153at2"/>
<gene>
    <name evidence="2" type="ORF">Cenrod_0127</name>
</gene>
<keyword evidence="1" id="KW-1133">Transmembrane helix</keyword>
<dbReference type="EMBL" id="CP004885">
    <property type="protein sequence ID" value="AGX86261.1"/>
    <property type="molecule type" value="Genomic_DNA"/>
</dbReference>
<evidence type="ECO:0000313" key="2">
    <source>
        <dbReference type="EMBL" id="AGX86261.1"/>
    </source>
</evidence>
<keyword evidence="3" id="KW-1185">Reference proteome</keyword>
<dbReference type="HOGENOM" id="CLU_131372_0_0_4"/>
<proteinExistence type="predicted"/>
<organism evidence="2 3">
    <name type="scientific">Candidatus Symbiobacter mobilis CR</name>
    <dbReference type="NCBI Taxonomy" id="946483"/>
    <lineage>
        <taxon>Bacteria</taxon>
        <taxon>Pseudomonadati</taxon>
        <taxon>Pseudomonadota</taxon>
        <taxon>Betaproteobacteria</taxon>
        <taxon>Burkholderiales</taxon>
        <taxon>Comamonadaceae</taxon>
    </lineage>
</organism>
<accession>U5N453</accession>